<sequence>MERGSTKEQWYPSVVLSTYSQILIQYRALQNQKIYLYKFDYELKRLNEYKVTLFAEDDHFCHTSDITTFFNTSSIEPTPKSEAAKNLGVQQAKPLNMSLIQ</sequence>
<dbReference type="AlphaFoldDB" id="A0A3P7KHG1"/>
<protein>
    <submittedName>
        <fullName evidence="1">Uncharacterized protein</fullName>
    </submittedName>
</protein>
<evidence type="ECO:0000313" key="1">
    <source>
        <dbReference type="EMBL" id="VDM70525.1"/>
    </source>
</evidence>
<dbReference type="Proteomes" id="UP000270094">
    <property type="component" value="Unassembled WGS sequence"/>
</dbReference>
<dbReference type="EMBL" id="UYYB01016460">
    <property type="protein sequence ID" value="VDM70525.1"/>
    <property type="molecule type" value="Genomic_DNA"/>
</dbReference>
<name>A0A3P7KHG1_STRVU</name>
<evidence type="ECO:0000313" key="2">
    <source>
        <dbReference type="Proteomes" id="UP000270094"/>
    </source>
</evidence>
<gene>
    <name evidence="1" type="ORF">SVUK_LOCUS5523</name>
</gene>
<organism evidence="1 2">
    <name type="scientific">Strongylus vulgaris</name>
    <name type="common">Blood worm</name>
    <dbReference type="NCBI Taxonomy" id="40348"/>
    <lineage>
        <taxon>Eukaryota</taxon>
        <taxon>Metazoa</taxon>
        <taxon>Ecdysozoa</taxon>
        <taxon>Nematoda</taxon>
        <taxon>Chromadorea</taxon>
        <taxon>Rhabditida</taxon>
        <taxon>Rhabditina</taxon>
        <taxon>Rhabditomorpha</taxon>
        <taxon>Strongyloidea</taxon>
        <taxon>Strongylidae</taxon>
        <taxon>Strongylus</taxon>
    </lineage>
</organism>
<keyword evidence="2" id="KW-1185">Reference proteome</keyword>
<accession>A0A3P7KHG1</accession>
<reference evidence="1 2" key="1">
    <citation type="submission" date="2018-11" db="EMBL/GenBank/DDBJ databases">
        <authorList>
            <consortium name="Pathogen Informatics"/>
        </authorList>
    </citation>
    <scope>NUCLEOTIDE SEQUENCE [LARGE SCALE GENOMIC DNA]</scope>
</reference>
<dbReference type="OrthoDB" id="10449176at2759"/>
<feature type="non-terminal residue" evidence="1">
    <location>
        <position position="101"/>
    </location>
</feature>
<proteinExistence type="predicted"/>